<comment type="caution">
    <text evidence="8">The sequence shown here is derived from an EMBL/GenBank/DDBJ whole genome shotgun (WGS) entry which is preliminary data.</text>
</comment>
<proteinExistence type="predicted"/>
<dbReference type="GO" id="GO:0016020">
    <property type="term" value="C:membrane"/>
    <property type="evidence" value="ECO:0007669"/>
    <property type="project" value="UniProtKB-SubCell"/>
</dbReference>
<dbReference type="AlphaFoldDB" id="A0A9W7ARC1"/>
<feature type="region of interest" description="Disordered" evidence="5">
    <location>
        <begin position="1"/>
        <end position="154"/>
    </location>
</feature>
<keyword evidence="4 6" id="KW-0472">Membrane</keyword>
<feature type="region of interest" description="Disordered" evidence="5">
    <location>
        <begin position="843"/>
        <end position="870"/>
    </location>
</feature>
<dbReference type="InterPro" id="IPR018247">
    <property type="entry name" value="EF_Hand_1_Ca_BS"/>
</dbReference>
<evidence type="ECO:0000313" key="8">
    <source>
        <dbReference type="EMBL" id="GMH75241.1"/>
    </source>
</evidence>
<feature type="transmembrane region" description="Helical" evidence="6">
    <location>
        <begin position="507"/>
        <end position="531"/>
    </location>
</feature>
<dbReference type="PROSITE" id="PS00018">
    <property type="entry name" value="EF_HAND_1"/>
    <property type="match status" value="1"/>
</dbReference>
<feature type="transmembrane region" description="Helical" evidence="6">
    <location>
        <begin position="802"/>
        <end position="825"/>
    </location>
</feature>
<dbReference type="InterPro" id="IPR005821">
    <property type="entry name" value="Ion_trans_dom"/>
</dbReference>
<feature type="compositionally biased region" description="Low complexity" evidence="5">
    <location>
        <begin position="1020"/>
        <end position="1029"/>
    </location>
</feature>
<dbReference type="Proteomes" id="UP001165085">
    <property type="component" value="Unassembled WGS sequence"/>
</dbReference>
<keyword evidence="2 6" id="KW-0812">Transmembrane</keyword>
<evidence type="ECO:0000313" key="9">
    <source>
        <dbReference type="Proteomes" id="UP001165085"/>
    </source>
</evidence>
<reference evidence="9" key="1">
    <citation type="journal article" date="2023" name="Commun. Biol.">
        <title>Genome analysis of Parmales, the sister group of diatoms, reveals the evolutionary specialization of diatoms from phago-mixotrophs to photoautotrophs.</title>
        <authorList>
            <person name="Ban H."/>
            <person name="Sato S."/>
            <person name="Yoshikawa S."/>
            <person name="Yamada K."/>
            <person name="Nakamura Y."/>
            <person name="Ichinomiya M."/>
            <person name="Sato N."/>
            <person name="Blanc-Mathieu R."/>
            <person name="Endo H."/>
            <person name="Kuwata A."/>
            <person name="Ogata H."/>
        </authorList>
    </citation>
    <scope>NUCLEOTIDE SEQUENCE [LARGE SCALE GENOMIC DNA]</scope>
    <source>
        <strain evidence="9">NIES 3701</strain>
    </source>
</reference>
<keyword evidence="9" id="KW-1185">Reference proteome</keyword>
<feature type="region of interest" description="Disordered" evidence="5">
    <location>
        <begin position="1011"/>
        <end position="1054"/>
    </location>
</feature>
<feature type="transmembrane region" description="Helical" evidence="6">
    <location>
        <begin position="717"/>
        <end position="737"/>
    </location>
</feature>
<feature type="region of interest" description="Disordered" evidence="5">
    <location>
        <begin position="886"/>
        <end position="921"/>
    </location>
</feature>
<dbReference type="Gene3D" id="1.10.287.70">
    <property type="match status" value="2"/>
</dbReference>
<feature type="compositionally biased region" description="Polar residues" evidence="5">
    <location>
        <begin position="83"/>
        <end position="104"/>
    </location>
</feature>
<evidence type="ECO:0000256" key="1">
    <source>
        <dbReference type="ARBA" id="ARBA00004141"/>
    </source>
</evidence>
<evidence type="ECO:0000256" key="5">
    <source>
        <dbReference type="SAM" id="MobiDB-lite"/>
    </source>
</evidence>
<feature type="compositionally biased region" description="Basic residues" evidence="5">
    <location>
        <begin position="845"/>
        <end position="864"/>
    </location>
</feature>
<sequence>MFGRKKRKSLPKPDSFTERDRAGNPIDVEPSLLATPPTSNMVPKAGTTTTPPSQALPPPPDRSTSRASQSLSTSTLNTQLDTPASSTAPVSPDFSQRSNSLNNSGRKKKRAESKLERLSLSLFGRSNKRAFSGASPDKPRSRSSSNRKNTVTDDHIDHIGETVIDHVRRLILPSLISLSDQSYTSVSHFATPLISDAMHLRSIYSHRWNPLALSFYKLRNSHTYRNMMFVTILLHTCSIAFVPPRGSWESVSPTLRLFEEDEQTRYLNIVNYCILAVYILDLLIQAFYQHIYWSDVDWASDYVKKTSKASGRAKKAKGHVVSTQNVKRYRTSIEQKSESIKTTARSMRADKSTFVRLKLLFNNLRLYSYNSIFILNTIVVAAMFFSTIFDVPSQCSFLRPIMFIFINYRLQTAAGAMMNMFPELSDMLIIVCIFLLLFSVLTAIFIGGSYEIDTYPEEGFGSFFLCLLNYYVLLSTESFPQLIGRFGNTTDTGAANLNFNLTTYNNIGYLFTAFLVLGYFVLLAYMTAIVFDGYYNVKIKISLQEYLTERSALAAAFLTISWDPVGGEFNDALTLGDLLEANIRIHGAEAGFHMTAELFEDLDRDQNGSLDENEFYSFCDAVCQMVEKRSYDAMDSAMDESFSEDPINRNTSIDSMTDSGRTKKRPKYKTILSNARRWYRNTKENLVEFVRPLIPEEGSHILFNHILELFRSGLIQVFFLLACIWIYMFAVMGMFVLGKEKCIDASLAHKDLEEIPYYERFDTFQNSMLTMFRMATGSGWHEIMFLYWKCESPWGGHNFVPAFFVTFHFTFCIVFYNVLGGLIYAHYKQMENTTLVDDDDDYVRDKKKKKKKKKSKGKKNKKTLASRNSTAIPEMRKSARFWREAMEQGGGDEEGPGGVRPRVGSLNPTSPGISRMGTGRNSMGSFEGMTKMEDLYEQHLVTQQIHKTAHKNFNYNPWSSKVLAGMAERLLRPNVGMRWDVTIIDKKTDGEINADGKEDDRRQRANSAGGIFSALRLRSSTHSTVSTTKTPPPQKKSAMKAQEGGSVVGEDGVTVTVANRRSSWLKSMGVMSSARHAQTKAGWKAPNAGSGQSVGIEMQDKRGGGDGDKEGEEEEPRRRNYSFDSDKFDDEEEDSSSSSSSDGDSSEDERRGRRGRRSKGRKGLRRSLGGNVSRSGGSDVVL</sequence>
<dbReference type="InterPro" id="IPR002048">
    <property type="entry name" value="EF_hand_dom"/>
</dbReference>
<feature type="compositionally biased region" description="Basic residues" evidence="5">
    <location>
        <begin position="1"/>
        <end position="10"/>
    </location>
</feature>
<dbReference type="PROSITE" id="PS50222">
    <property type="entry name" value="EF_HAND_2"/>
    <property type="match status" value="1"/>
</dbReference>
<keyword evidence="3 6" id="KW-1133">Transmembrane helix</keyword>
<dbReference type="GO" id="GO:0005509">
    <property type="term" value="F:calcium ion binding"/>
    <property type="evidence" value="ECO:0007669"/>
    <property type="project" value="InterPro"/>
</dbReference>
<feature type="region of interest" description="Disordered" evidence="5">
    <location>
        <begin position="1076"/>
        <end position="1182"/>
    </location>
</feature>
<evidence type="ECO:0000256" key="2">
    <source>
        <dbReference type="ARBA" id="ARBA00022692"/>
    </source>
</evidence>
<comment type="subcellular location">
    <subcellularLocation>
        <location evidence="1">Membrane</location>
        <topology evidence="1">Multi-pass membrane protein</topology>
    </subcellularLocation>
</comment>
<evidence type="ECO:0000256" key="6">
    <source>
        <dbReference type="SAM" id="Phobius"/>
    </source>
</evidence>
<feature type="domain" description="EF-hand" evidence="7">
    <location>
        <begin position="597"/>
        <end position="625"/>
    </location>
</feature>
<feature type="transmembrane region" description="Helical" evidence="6">
    <location>
        <begin position="401"/>
        <end position="421"/>
    </location>
</feature>
<dbReference type="GO" id="GO:0005216">
    <property type="term" value="F:monoatomic ion channel activity"/>
    <property type="evidence" value="ECO:0007669"/>
    <property type="project" value="InterPro"/>
</dbReference>
<dbReference type="EMBL" id="BRXY01000187">
    <property type="protein sequence ID" value="GMH75241.1"/>
    <property type="molecule type" value="Genomic_DNA"/>
</dbReference>
<feature type="compositionally biased region" description="Basic residues" evidence="5">
    <location>
        <begin position="1152"/>
        <end position="1165"/>
    </location>
</feature>
<feature type="transmembrane region" description="Helical" evidence="6">
    <location>
        <begin position="366"/>
        <end position="389"/>
    </location>
</feature>
<dbReference type="Pfam" id="PF00520">
    <property type="entry name" value="Ion_trans"/>
    <property type="match status" value="1"/>
</dbReference>
<protein>
    <recommendedName>
        <fullName evidence="7">EF-hand domain-containing protein</fullName>
    </recommendedName>
</protein>
<evidence type="ECO:0000256" key="4">
    <source>
        <dbReference type="ARBA" id="ARBA00023136"/>
    </source>
</evidence>
<evidence type="ECO:0000259" key="7">
    <source>
        <dbReference type="PROSITE" id="PS50222"/>
    </source>
</evidence>
<feature type="compositionally biased region" description="Basic and acidic residues" evidence="5">
    <location>
        <begin position="1098"/>
        <end position="1108"/>
    </location>
</feature>
<accession>A0A9W7ARC1</accession>
<evidence type="ECO:0000256" key="3">
    <source>
        <dbReference type="ARBA" id="ARBA00022989"/>
    </source>
</evidence>
<feature type="compositionally biased region" description="Low complexity" evidence="5">
    <location>
        <begin position="65"/>
        <end position="82"/>
    </location>
</feature>
<dbReference type="OrthoDB" id="200468at2759"/>
<gene>
    <name evidence="8" type="ORF">TrST_g4323</name>
</gene>
<organism evidence="8 9">
    <name type="scientific">Triparma strigata</name>
    <dbReference type="NCBI Taxonomy" id="1606541"/>
    <lineage>
        <taxon>Eukaryota</taxon>
        <taxon>Sar</taxon>
        <taxon>Stramenopiles</taxon>
        <taxon>Ochrophyta</taxon>
        <taxon>Bolidophyceae</taxon>
        <taxon>Parmales</taxon>
        <taxon>Triparmaceae</taxon>
        <taxon>Triparma</taxon>
    </lineage>
</organism>
<feature type="transmembrane region" description="Helical" evidence="6">
    <location>
        <begin position="428"/>
        <end position="450"/>
    </location>
</feature>
<dbReference type="PANTHER" id="PTHR46726:SF1">
    <property type="entry name" value="TWO-PORE CALCIUM CHANNEL 3"/>
    <property type="match status" value="1"/>
</dbReference>
<dbReference type="PANTHER" id="PTHR46726">
    <property type="entry name" value="TWO PORE CHANNEL 3"/>
    <property type="match status" value="1"/>
</dbReference>
<name>A0A9W7ARC1_9STRA</name>
<feature type="transmembrane region" description="Helical" evidence="6">
    <location>
        <begin position="266"/>
        <end position="284"/>
    </location>
</feature>